<feature type="compositionally biased region" description="Basic and acidic residues" evidence="6">
    <location>
        <begin position="191"/>
        <end position="209"/>
    </location>
</feature>
<dbReference type="GO" id="GO:0003712">
    <property type="term" value="F:transcription coregulator activity"/>
    <property type="evidence" value="ECO:0007669"/>
    <property type="project" value="TreeGrafter"/>
</dbReference>
<keyword evidence="5" id="KW-0862">Zinc</keyword>
<dbReference type="GO" id="GO:0000785">
    <property type="term" value="C:chromatin"/>
    <property type="evidence" value="ECO:0007669"/>
    <property type="project" value="TreeGrafter"/>
</dbReference>
<gene>
    <name evidence="9" type="ORF">LTRI10_LOCUS40812</name>
</gene>
<evidence type="ECO:0000259" key="7">
    <source>
        <dbReference type="PROSITE" id="PS50089"/>
    </source>
</evidence>
<feature type="compositionally biased region" description="Basic and acidic residues" evidence="6">
    <location>
        <begin position="1063"/>
        <end position="1075"/>
    </location>
</feature>
<keyword evidence="5" id="KW-0863">Zinc-finger</keyword>
<reference evidence="9 10" key="1">
    <citation type="submission" date="2024-04" db="EMBL/GenBank/DDBJ databases">
        <authorList>
            <person name="Fracassetti M."/>
        </authorList>
    </citation>
    <scope>NUCLEOTIDE SEQUENCE [LARGE SCALE GENOMIC DNA]</scope>
</reference>
<keyword evidence="4" id="KW-0539">Nucleus</keyword>
<dbReference type="InterPro" id="IPR003347">
    <property type="entry name" value="JmjC_dom"/>
</dbReference>
<evidence type="ECO:0000259" key="8">
    <source>
        <dbReference type="PROSITE" id="PS51184"/>
    </source>
</evidence>
<keyword evidence="10" id="KW-1185">Reference proteome</keyword>
<dbReference type="GO" id="GO:0031490">
    <property type="term" value="F:chromatin DNA binding"/>
    <property type="evidence" value="ECO:0007669"/>
    <property type="project" value="TreeGrafter"/>
</dbReference>
<dbReference type="PROSITE" id="PS50089">
    <property type="entry name" value="ZF_RING_2"/>
    <property type="match status" value="1"/>
</dbReference>
<feature type="region of interest" description="Disordered" evidence="6">
    <location>
        <begin position="1057"/>
        <end position="1090"/>
    </location>
</feature>
<evidence type="ECO:0000256" key="6">
    <source>
        <dbReference type="SAM" id="MobiDB-lite"/>
    </source>
</evidence>
<evidence type="ECO:0000256" key="1">
    <source>
        <dbReference type="ARBA" id="ARBA00004123"/>
    </source>
</evidence>
<evidence type="ECO:0000256" key="3">
    <source>
        <dbReference type="ARBA" id="ARBA00022723"/>
    </source>
</evidence>
<dbReference type="Proteomes" id="UP001497516">
    <property type="component" value="Chromosome 7"/>
</dbReference>
<dbReference type="Pfam" id="PF02373">
    <property type="entry name" value="JmjC"/>
    <property type="match status" value="1"/>
</dbReference>
<proteinExistence type="inferred from homology"/>
<evidence type="ECO:0000256" key="2">
    <source>
        <dbReference type="ARBA" id="ARBA00006801"/>
    </source>
</evidence>
<dbReference type="GO" id="GO:0006357">
    <property type="term" value="P:regulation of transcription by RNA polymerase II"/>
    <property type="evidence" value="ECO:0007669"/>
    <property type="project" value="TreeGrafter"/>
</dbReference>
<comment type="subcellular location">
    <subcellularLocation>
        <location evidence="1">Nucleus</location>
    </subcellularLocation>
</comment>
<feature type="compositionally biased region" description="Basic and acidic residues" evidence="6">
    <location>
        <begin position="173"/>
        <end position="183"/>
    </location>
</feature>
<organism evidence="9 10">
    <name type="scientific">Linum trigynum</name>
    <dbReference type="NCBI Taxonomy" id="586398"/>
    <lineage>
        <taxon>Eukaryota</taxon>
        <taxon>Viridiplantae</taxon>
        <taxon>Streptophyta</taxon>
        <taxon>Embryophyta</taxon>
        <taxon>Tracheophyta</taxon>
        <taxon>Spermatophyta</taxon>
        <taxon>Magnoliopsida</taxon>
        <taxon>eudicotyledons</taxon>
        <taxon>Gunneridae</taxon>
        <taxon>Pentapetalae</taxon>
        <taxon>rosids</taxon>
        <taxon>fabids</taxon>
        <taxon>Malpighiales</taxon>
        <taxon>Linaceae</taxon>
        <taxon>Linum</taxon>
    </lineage>
</organism>
<dbReference type="InterPro" id="IPR045109">
    <property type="entry name" value="LSDs-like"/>
</dbReference>
<dbReference type="GO" id="GO:0008270">
    <property type="term" value="F:zinc ion binding"/>
    <property type="evidence" value="ECO:0007669"/>
    <property type="project" value="UniProtKB-KW"/>
</dbReference>
<accession>A0AAV2FTF6</accession>
<comment type="similarity">
    <text evidence="2">Belongs to the JARID1 histone demethylase family.</text>
</comment>
<feature type="domain" description="JmjC" evidence="8">
    <location>
        <begin position="691"/>
        <end position="1020"/>
    </location>
</feature>
<feature type="compositionally biased region" description="Basic and acidic residues" evidence="6">
    <location>
        <begin position="94"/>
        <end position="108"/>
    </location>
</feature>
<feature type="region of interest" description="Disordered" evidence="6">
    <location>
        <begin position="790"/>
        <end position="826"/>
    </location>
</feature>
<dbReference type="AlphaFoldDB" id="A0AAV2FTF6"/>
<evidence type="ECO:0000313" key="10">
    <source>
        <dbReference type="Proteomes" id="UP001497516"/>
    </source>
</evidence>
<sequence length="1090" mass="123059">MPELLKYKRRLRMAEQQQQQGTNLGMEKADGVPGAEANGGVAAKVGKEEEGARESVAVEVVKAEENGSMAEVQGFPGVEDAPVKEEFMEVEGCGGDRNHEEKESDAMRIDQGGENGTETEEGASGNGGEGVKEAVDGGNQGAGEGTEKMSKKRGRKGGAKTQRQESSDTQVMARERRSTRDRGPVSYVESKWLEESEAPVKKKPRESSAKKAGKASKTGEVRETRPLLNKVYGDLDCTRNREFTEKYCLMCHQCQRNDKGGVVRCNKCKTKRYCFPCISNWYPKLTHEDVAAACPFCCNNCSCKACLRMDLRAEDLQSRLKVELTPDESKRHAEYMLQSILPFLKQIDEEQLMERKIDAGILGVPIEDLCVQEAECPEDERIYCDICKTAIFDYHRNCSECESDICLSCCREIRDDNLRGNVPSMDIKYVDRGFAYLHGGACDDAKHKSSCRVIVPDEDADEKPLALEPKFSWKANEDGTIACACGSGTLKLRTLFSGDWVSKLVERAEGVGKGLDLDLARSTSSTQCVCCNTSAHHEVKFDGSMKASSREDSSDNYLFYPNAKDFTEEDFEHFRHHWMKAEPVLVSNVLGTGSGLSWEPMVMWRAFRQIKNENYDTLLDVKTLDCLDWCEVDINVHKFFEGYSKGEFDLEGWPRILKLKDWPPSAMFHERLPRHGAEYTCCLPFKEYTHLADGPLNLAAKLPKKSLKPDMGPKTYIAYGFPQELGRGDSVTKLHCDMSDAVNILAHTTEIAYDCPKLATIEILKKKHFDQDKRELFGIGNALNVINEAENDGSNEVDHDQKKDEMPCENTCSKKPELNSSESQVERTNCDEGSNCLETWEHSFPEESKLNNLEMQVESTKSRAALNSLETEVEMNKCGVKTSSTLETKLERSNCGELPNSLVEVGALWDIFRREDVPKLEEYLLKHFKEFRHIHCSPLQEVIHPIHDQTFYLTEEHKRKLKEEYGIEPWTFVQKLGDAVFIPAGCPHQVRNLKSCIKVASDFVSPENVGECIRLTEEFRLLPLNHRSKEDKLQVKKMCLYAMKWALEILLPPEETVVDGEDSEKKDDESKDQKKAVKKKKKKKSKKSKN</sequence>
<feature type="compositionally biased region" description="Basic and acidic residues" evidence="6">
    <location>
        <begin position="796"/>
        <end position="817"/>
    </location>
</feature>
<dbReference type="EMBL" id="OZ034820">
    <property type="protein sequence ID" value="CAL1400700.1"/>
    <property type="molecule type" value="Genomic_DNA"/>
</dbReference>
<dbReference type="PANTHER" id="PTHR12549">
    <property type="entry name" value="JMJC DOMAIN-CONTAINING HISTONE DEMETHYLATION PROTEIN"/>
    <property type="match status" value="1"/>
</dbReference>
<dbReference type="SUPFAM" id="SSF51197">
    <property type="entry name" value="Clavaminate synthase-like"/>
    <property type="match status" value="1"/>
</dbReference>
<evidence type="ECO:0000256" key="4">
    <source>
        <dbReference type="ARBA" id="ARBA00023242"/>
    </source>
</evidence>
<keyword evidence="3" id="KW-0479">Metal-binding</keyword>
<dbReference type="FunFam" id="2.60.120.650:FF:000033">
    <property type="entry name" value="Transcription factor jumonji (JmjC) domain-containing protein"/>
    <property type="match status" value="1"/>
</dbReference>
<dbReference type="Gene3D" id="2.60.120.650">
    <property type="entry name" value="Cupin"/>
    <property type="match status" value="2"/>
</dbReference>
<name>A0AAV2FTF6_9ROSI</name>
<dbReference type="SMART" id="SM00558">
    <property type="entry name" value="JmjC"/>
    <property type="match status" value="1"/>
</dbReference>
<evidence type="ECO:0000313" key="9">
    <source>
        <dbReference type="EMBL" id="CAL1400700.1"/>
    </source>
</evidence>
<dbReference type="InterPro" id="IPR001841">
    <property type="entry name" value="Znf_RING"/>
</dbReference>
<protein>
    <submittedName>
        <fullName evidence="9">Uncharacterized protein</fullName>
    </submittedName>
</protein>
<dbReference type="GO" id="GO:0032454">
    <property type="term" value="F:histone H3K9 demethylase activity"/>
    <property type="evidence" value="ECO:0007669"/>
    <property type="project" value="InterPro"/>
</dbReference>
<feature type="region of interest" description="Disordered" evidence="6">
    <location>
        <begin position="90"/>
        <end position="222"/>
    </location>
</feature>
<evidence type="ECO:0000256" key="5">
    <source>
        <dbReference type="PROSITE-ProRule" id="PRU00175"/>
    </source>
</evidence>
<dbReference type="PANTHER" id="PTHR12549:SF11">
    <property type="entry name" value="LYSINE-SPECIFIC DEMETHYLASE JMJ25"/>
    <property type="match status" value="1"/>
</dbReference>
<feature type="domain" description="RING-type" evidence="7">
    <location>
        <begin position="248"/>
        <end position="297"/>
    </location>
</feature>
<feature type="region of interest" description="Disordered" evidence="6">
    <location>
        <begin position="12"/>
        <end position="53"/>
    </location>
</feature>
<dbReference type="PROSITE" id="PS51184">
    <property type="entry name" value="JMJC"/>
    <property type="match status" value="1"/>
</dbReference>
<dbReference type="GO" id="GO:0000118">
    <property type="term" value="C:histone deacetylase complex"/>
    <property type="evidence" value="ECO:0007669"/>
    <property type="project" value="TreeGrafter"/>
</dbReference>
<feature type="compositionally biased region" description="Basic residues" evidence="6">
    <location>
        <begin position="1076"/>
        <end position="1090"/>
    </location>
</feature>